<feature type="transmembrane region" description="Helical" evidence="8">
    <location>
        <begin position="33"/>
        <end position="51"/>
    </location>
</feature>
<comment type="subcellular location">
    <subcellularLocation>
        <location evidence="1">Cell membrane</location>
        <topology evidence="1">Multi-pass membrane protein</topology>
    </subcellularLocation>
</comment>
<proteinExistence type="inferred from homology"/>
<feature type="transmembrane region" description="Helical" evidence="8">
    <location>
        <begin position="334"/>
        <end position="356"/>
    </location>
</feature>
<keyword evidence="5 8" id="KW-0812">Transmembrane</keyword>
<dbReference type="GO" id="GO:0022857">
    <property type="term" value="F:transmembrane transporter activity"/>
    <property type="evidence" value="ECO:0007669"/>
    <property type="project" value="InterPro"/>
</dbReference>
<evidence type="ECO:0000256" key="4">
    <source>
        <dbReference type="ARBA" id="ARBA00022475"/>
    </source>
</evidence>
<evidence type="ECO:0000313" key="9">
    <source>
        <dbReference type="EMBL" id="EKF18001.1"/>
    </source>
</evidence>
<dbReference type="PANTHER" id="PTHR30472:SF25">
    <property type="entry name" value="ABC TRANSPORTER PERMEASE PROTEIN MJ0876-RELATED"/>
    <property type="match status" value="1"/>
</dbReference>
<keyword evidence="10" id="KW-1185">Reference proteome</keyword>
<dbReference type="eggNOG" id="COG0609">
    <property type="taxonomic scope" value="Bacteria"/>
</dbReference>
<feature type="transmembrane region" description="Helical" evidence="8">
    <location>
        <begin position="308"/>
        <end position="328"/>
    </location>
</feature>
<comment type="similarity">
    <text evidence="2">Belongs to the binding-protein-dependent transport system permease family. FecCD subfamily.</text>
</comment>
<dbReference type="Proteomes" id="UP000006786">
    <property type="component" value="Unassembled WGS sequence"/>
</dbReference>
<dbReference type="GO" id="GO:0005886">
    <property type="term" value="C:plasma membrane"/>
    <property type="evidence" value="ECO:0007669"/>
    <property type="project" value="UniProtKB-SubCell"/>
</dbReference>
<dbReference type="Pfam" id="PF01032">
    <property type="entry name" value="FecCD"/>
    <property type="match status" value="1"/>
</dbReference>
<dbReference type="InterPro" id="IPR000522">
    <property type="entry name" value="ABC_transptr_permease_BtuC"/>
</dbReference>
<dbReference type="Gene3D" id="1.10.3470.10">
    <property type="entry name" value="ABC transporter involved in vitamin B12 uptake, BtuC"/>
    <property type="match status" value="1"/>
</dbReference>
<evidence type="ECO:0000313" key="10">
    <source>
        <dbReference type="Proteomes" id="UP000006786"/>
    </source>
</evidence>
<protein>
    <submittedName>
        <fullName evidence="9">Iron ABC transporter</fullName>
    </submittedName>
</protein>
<evidence type="ECO:0000256" key="3">
    <source>
        <dbReference type="ARBA" id="ARBA00022448"/>
    </source>
</evidence>
<sequence>MNTHADPQPVPTAIDPVAANPALGYRSRIGRRLALVGLLTAFLFVSFMVDITNGPGNFSLKIVFDTLLDARAHGVKLEVVVWDYRLPVAVTAILVGAMLGAAGAEMQTILNNPLAEPFTLGVSSAASFGAALAIVTGMSVIPNIGPLIVTINAFFFALGTCALLLLASRLRGAGADTMVLFGIAIFFTFNALLAMMQYAASEDELSRIVFWMMGSLSRASWEKIQLGALLLALILPFCMLRSWQLTALRMGEETARSMGVDVGRLRIELLICISLLAATAVSFVGTVGFVGLVGPHIARMLVGEDQRFFLPLSAIVGALVLSIASIVSKTVTPGVLYPIGIVTALIGVPVFVSLILSTRKEKLR</sequence>
<evidence type="ECO:0000256" key="5">
    <source>
        <dbReference type="ARBA" id="ARBA00022692"/>
    </source>
</evidence>
<evidence type="ECO:0000256" key="7">
    <source>
        <dbReference type="ARBA" id="ARBA00023136"/>
    </source>
</evidence>
<evidence type="ECO:0000256" key="6">
    <source>
        <dbReference type="ARBA" id="ARBA00022989"/>
    </source>
</evidence>
<feature type="transmembrane region" description="Helical" evidence="8">
    <location>
        <begin position="267"/>
        <end position="296"/>
    </location>
</feature>
<keyword evidence="7 8" id="KW-0472">Membrane</keyword>
<evidence type="ECO:0000256" key="8">
    <source>
        <dbReference type="SAM" id="Phobius"/>
    </source>
</evidence>
<keyword evidence="3" id="KW-0813">Transport</keyword>
<name>K2M748_9HYPH</name>
<gene>
    <name evidence="9" type="ORF">NA2_15007</name>
</gene>
<dbReference type="SUPFAM" id="SSF81345">
    <property type="entry name" value="ABC transporter involved in vitamin B12 uptake, BtuC"/>
    <property type="match status" value="1"/>
</dbReference>
<feature type="transmembrane region" description="Helical" evidence="8">
    <location>
        <begin position="179"/>
        <end position="199"/>
    </location>
</feature>
<dbReference type="PANTHER" id="PTHR30472">
    <property type="entry name" value="FERRIC ENTEROBACTIN TRANSPORT SYSTEM PERMEASE PROTEIN"/>
    <property type="match status" value="1"/>
</dbReference>
<evidence type="ECO:0000256" key="1">
    <source>
        <dbReference type="ARBA" id="ARBA00004651"/>
    </source>
</evidence>
<accession>K2M748</accession>
<feature type="transmembrane region" description="Helical" evidence="8">
    <location>
        <begin position="228"/>
        <end position="247"/>
    </location>
</feature>
<dbReference type="GO" id="GO:0033214">
    <property type="term" value="P:siderophore-iron import into cell"/>
    <property type="evidence" value="ECO:0007669"/>
    <property type="project" value="TreeGrafter"/>
</dbReference>
<dbReference type="STRING" id="391937.NA2_15007"/>
<dbReference type="AlphaFoldDB" id="K2M748"/>
<dbReference type="RefSeq" id="WP_008597860.1">
    <property type="nucleotide sequence ID" value="NZ_AMRM01000017.1"/>
</dbReference>
<keyword evidence="6 8" id="KW-1133">Transmembrane helix</keyword>
<dbReference type="OrthoDB" id="9811975at2"/>
<reference evidence="9 10" key="1">
    <citation type="journal article" date="2012" name="J. Bacteriol.">
        <title>Genome Sequence of Nitratireductor pacificus Type Strain pht-3B.</title>
        <authorList>
            <person name="Lai Q."/>
            <person name="Li G."/>
            <person name="Shao Z."/>
        </authorList>
    </citation>
    <scope>NUCLEOTIDE SEQUENCE [LARGE SCALE GENOMIC DNA]</scope>
    <source>
        <strain evidence="10">pht-3B</strain>
    </source>
</reference>
<feature type="transmembrane region" description="Helical" evidence="8">
    <location>
        <begin position="147"/>
        <end position="167"/>
    </location>
</feature>
<keyword evidence="4" id="KW-1003">Cell membrane</keyword>
<feature type="transmembrane region" description="Helical" evidence="8">
    <location>
        <begin position="118"/>
        <end position="141"/>
    </location>
</feature>
<dbReference type="InterPro" id="IPR037294">
    <property type="entry name" value="ABC_BtuC-like"/>
</dbReference>
<feature type="transmembrane region" description="Helical" evidence="8">
    <location>
        <begin position="86"/>
        <end position="106"/>
    </location>
</feature>
<evidence type="ECO:0000256" key="2">
    <source>
        <dbReference type="ARBA" id="ARBA00007935"/>
    </source>
</evidence>
<dbReference type="EMBL" id="AMRM01000017">
    <property type="protein sequence ID" value="EKF18001.1"/>
    <property type="molecule type" value="Genomic_DNA"/>
</dbReference>
<comment type="caution">
    <text evidence="9">The sequence shown here is derived from an EMBL/GenBank/DDBJ whole genome shotgun (WGS) entry which is preliminary data.</text>
</comment>
<dbReference type="PATRIC" id="fig|391937.3.peg.3085"/>
<organism evidence="9 10">
    <name type="scientific">Nitratireductor pacificus pht-3B</name>
    <dbReference type="NCBI Taxonomy" id="391937"/>
    <lineage>
        <taxon>Bacteria</taxon>
        <taxon>Pseudomonadati</taxon>
        <taxon>Pseudomonadota</taxon>
        <taxon>Alphaproteobacteria</taxon>
        <taxon>Hyphomicrobiales</taxon>
        <taxon>Phyllobacteriaceae</taxon>
        <taxon>Nitratireductor</taxon>
    </lineage>
</organism>
<dbReference type="CDD" id="cd06550">
    <property type="entry name" value="TM_ABC_iron-siderophores_like"/>
    <property type="match status" value="1"/>
</dbReference>
<dbReference type="FunFam" id="1.10.3470.10:FF:000001">
    <property type="entry name" value="Vitamin B12 ABC transporter permease BtuC"/>
    <property type="match status" value="1"/>
</dbReference>